<dbReference type="PANTHER" id="PTHR34501:SF2">
    <property type="entry name" value="OUTER MEMBRANE PORIN F-RELATED"/>
    <property type="match status" value="1"/>
</dbReference>
<sequence length="365" mass="38978">MNKKLIALAIAGATMATTAHAAELYNNGDSTFSVGGHLSLSVAGSDEGDVGVTSNSPRINMEATHNLGAGYTMDVKGEWATNLLNGGEQAFTTRLGYMGITHDVYGRAVAGTQWAPYYDVAGVADMPIAFANDFIYENHGNLGTGRAEAMLSYRNSFDFGDAGAFNLGLALQGRNDDTSKGGEFNDAGDYVETTSGAKYGNRAQIALGYDIMDFGLGYAYNTGDFTEAGSSTSKTAESHVLSAKYGSYGNGLYVAGVYAKNENMQEYTNYSRGGFPTVADGTIEDANSYEFLVAYALSNSLNLSVNYEGVEDAAASKTVYSQSAIQAEYNFTPKFVGFAGYQIDLGNDYDSEKDNKWNIGARYYL</sequence>
<dbReference type="RefSeq" id="WP_205160035.1">
    <property type="nucleotide sequence ID" value="NZ_JAFEUM010000013.1"/>
</dbReference>
<evidence type="ECO:0000313" key="6">
    <source>
        <dbReference type="Proteomes" id="UP000809621"/>
    </source>
</evidence>
<evidence type="ECO:0000313" key="5">
    <source>
        <dbReference type="EMBL" id="MBM7038604.1"/>
    </source>
</evidence>
<evidence type="ECO:0000256" key="3">
    <source>
        <dbReference type="ARBA" id="ARBA00023136"/>
    </source>
</evidence>
<evidence type="ECO:0000256" key="1">
    <source>
        <dbReference type="ARBA" id="ARBA00004571"/>
    </source>
</evidence>
<evidence type="ECO:0000256" key="2">
    <source>
        <dbReference type="ARBA" id="ARBA00022729"/>
    </source>
</evidence>
<comment type="subcellular location">
    <subcellularLocation>
        <location evidence="1">Cell outer membrane</location>
        <topology evidence="1">Multi-pass membrane protein</topology>
    </subcellularLocation>
</comment>
<keyword evidence="6" id="KW-1185">Reference proteome</keyword>
<feature type="signal peptide" evidence="4">
    <location>
        <begin position="1"/>
        <end position="21"/>
    </location>
</feature>
<dbReference type="EMBL" id="JAFEUM010000013">
    <property type="protein sequence ID" value="MBM7038604.1"/>
    <property type="molecule type" value="Genomic_DNA"/>
</dbReference>
<name>A0ABS2HNI2_9VIBR</name>
<dbReference type="SUPFAM" id="SSF56935">
    <property type="entry name" value="Porins"/>
    <property type="match status" value="1"/>
</dbReference>
<dbReference type="InterPro" id="IPR050298">
    <property type="entry name" value="Gram-neg_bact_OMP"/>
</dbReference>
<feature type="chain" id="PRO_5047211345" evidence="4">
    <location>
        <begin position="22"/>
        <end position="365"/>
    </location>
</feature>
<keyword evidence="2 4" id="KW-0732">Signal</keyword>
<dbReference type="Gene3D" id="2.40.160.10">
    <property type="entry name" value="Porin"/>
    <property type="match status" value="1"/>
</dbReference>
<reference evidence="5 6" key="1">
    <citation type="submission" date="2021-02" db="EMBL/GenBank/DDBJ databases">
        <authorList>
            <person name="Park J.-S."/>
        </authorList>
    </citation>
    <scope>NUCLEOTIDE SEQUENCE [LARGE SCALE GENOMIC DNA]</scope>
    <source>
        <strain evidence="5 6">188UL20-2</strain>
    </source>
</reference>
<organism evidence="5 6">
    <name type="scientific">Vibrio ulleungensis</name>
    <dbReference type="NCBI Taxonomy" id="2807619"/>
    <lineage>
        <taxon>Bacteria</taxon>
        <taxon>Pseudomonadati</taxon>
        <taxon>Pseudomonadota</taxon>
        <taxon>Gammaproteobacteria</taxon>
        <taxon>Vibrionales</taxon>
        <taxon>Vibrionaceae</taxon>
        <taxon>Vibrio</taxon>
    </lineage>
</organism>
<dbReference type="InterPro" id="IPR023614">
    <property type="entry name" value="Porin_dom_sf"/>
</dbReference>
<dbReference type="InterPro" id="IPR033900">
    <property type="entry name" value="Gram_neg_porin_domain"/>
</dbReference>
<dbReference type="Proteomes" id="UP000809621">
    <property type="component" value="Unassembled WGS sequence"/>
</dbReference>
<accession>A0ABS2HNI2</accession>
<proteinExistence type="predicted"/>
<dbReference type="PANTHER" id="PTHR34501">
    <property type="entry name" value="PROTEIN YDDL-RELATED"/>
    <property type="match status" value="1"/>
</dbReference>
<dbReference type="CDD" id="cd00342">
    <property type="entry name" value="gram_neg_porins"/>
    <property type="match status" value="1"/>
</dbReference>
<keyword evidence="3" id="KW-0472">Membrane</keyword>
<evidence type="ECO:0000256" key="4">
    <source>
        <dbReference type="SAM" id="SignalP"/>
    </source>
</evidence>
<gene>
    <name evidence="5" type="ORF">JQC93_19685</name>
</gene>
<protein>
    <submittedName>
        <fullName evidence="5">Porin</fullName>
    </submittedName>
</protein>
<comment type="caution">
    <text evidence="5">The sequence shown here is derived from an EMBL/GenBank/DDBJ whole genome shotgun (WGS) entry which is preliminary data.</text>
</comment>